<dbReference type="GO" id="GO:0009166">
    <property type="term" value="P:nucleotide catabolic process"/>
    <property type="evidence" value="ECO:0007669"/>
    <property type="project" value="InterPro"/>
</dbReference>
<dbReference type="AlphaFoldDB" id="A0A1M7RL20"/>
<proteinExistence type="predicted"/>
<dbReference type="GO" id="GO:0030288">
    <property type="term" value="C:outer membrane-bounded periplasmic space"/>
    <property type="evidence" value="ECO:0007669"/>
    <property type="project" value="TreeGrafter"/>
</dbReference>
<gene>
    <name evidence="2" type="ORF">SAMN05443668_11960</name>
</gene>
<dbReference type="Pfam" id="PF00149">
    <property type="entry name" value="Metallophos"/>
    <property type="match status" value="1"/>
</dbReference>
<evidence type="ECO:0000313" key="3">
    <source>
        <dbReference type="Proteomes" id="UP000184440"/>
    </source>
</evidence>
<dbReference type="InterPro" id="IPR006179">
    <property type="entry name" value="5_nucleotidase/apyrase"/>
</dbReference>
<dbReference type="Proteomes" id="UP000184440">
    <property type="component" value="Unassembled WGS sequence"/>
</dbReference>
<name>A0A1M7RL20_9ACTN</name>
<reference evidence="2 3" key="1">
    <citation type="submission" date="2016-11" db="EMBL/GenBank/DDBJ databases">
        <authorList>
            <person name="Jaros S."/>
            <person name="Januszkiewicz K."/>
            <person name="Wedrychowicz H."/>
        </authorList>
    </citation>
    <scope>NUCLEOTIDE SEQUENCE [LARGE SCALE GENOMIC DNA]</scope>
    <source>
        <strain evidence="2 3">DSM 46144</strain>
    </source>
</reference>
<protein>
    <submittedName>
        <fullName evidence="2">2',3'-cyclic-nucleotide 2'-phosphodiesterase/5'-or 3'-nucleotidase, 5'-nucleotidase family</fullName>
    </submittedName>
</protein>
<organism evidence="2 3">
    <name type="scientific">Cryptosporangium aurantiacum</name>
    <dbReference type="NCBI Taxonomy" id="134849"/>
    <lineage>
        <taxon>Bacteria</taxon>
        <taxon>Bacillati</taxon>
        <taxon>Actinomycetota</taxon>
        <taxon>Actinomycetes</taxon>
        <taxon>Cryptosporangiales</taxon>
        <taxon>Cryptosporangiaceae</taxon>
        <taxon>Cryptosporangium</taxon>
    </lineage>
</organism>
<dbReference type="InterPro" id="IPR004843">
    <property type="entry name" value="Calcineurin-like_PHP"/>
</dbReference>
<dbReference type="STRING" id="134849.SAMN05443668_11960"/>
<dbReference type="PANTHER" id="PTHR11575">
    <property type="entry name" value="5'-NUCLEOTIDASE-RELATED"/>
    <property type="match status" value="1"/>
</dbReference>
<evidence type="ECO:0000313" key="2">
    <source>
        <dbReference type="EMBL" id="SHN46964.1"/>
    </source>
</evidence>
<accession>A0A1M7RL20</accession>
<keyword evidence="3" id="KW-1185">Reference proteome</keyword>
<dbReference type="PANTHER" id="PTHR11575:SF24">
    <property type="entry name" value="5'-NUCLEOTIDASE"/>
    <property type="match status" value="1"/>
</dbReference>
<dbReference type="RefSeq" id="WP_073264404.1">
    <property type="nucleotide sequence ID" value="NZ_FRCS01000019.1"/>
</dbReference>
<dbReference type="EMBL" id="FRCS01000019">
    <property type="protein sequence ID" value="SHN46964.1"/>
    <property type="molecule type" value="Genomic_DNA"/>
</dbReference>
<dbReference type="SUPFAM" id="SSF56300">
    <property type="entry name" value="Metallo-dependent phosphatases"/>
    <property type="match status" value="1"/>
</dbReference>
<sequence>MVLPEPVPGTKLRILATTDLGAAFVPVPTSVGPAGTCDGVAALLAAERARLPTVWLDAGDLAVGPVQALLGRRPWAELGALPLSAAAAGNHEFDDGVEALRSAAGLLGFPLLCADVDVGLPGAALIHTDAGPLGVVGLTHPATHRFAPAPPPVTDRAARVRDHAARLRAEGAERVVVLLHDGADWWPSGTASTSARTTRLARTTAPWASDVDLILGGHTPGGWTGTLSGTPAGHAPIFASTVLVVDVPDVPRKVVLRGVHPVPAVRPDRNPAVETLDAADDDVVGESRHTWLSRTGAPHYLPDLIAAGFRAATGADAGLVLASQHTTQGAVDGTVAALPAGPVTTLDLYRLFGTPDDRLAVLRLRRGELPRLRRALADIADPRSVHADDVWWNWCRMPNAIDADSDDARTVAVLPNVVDRIGDVLGRDVESELADVGARRSLLDVLR</sequence>
<dbReference type="OrthoDB" id="1016457at2"/>
<dbReference type="Gene3D" id="3.60.21.10">
    <property type="match status" value="1"/>
</dbReference>
<feature type="domain" description="Calcineurin-like phosphoesterase" evidence="1">
    <location>
        <begin position="12"/>
        <end position="220"/>
    </location>
</feature>
<evidence type="ECO:0000259" key="1">
    <source>
        <dbReference type="Pfam" id="PF00149"/>
    </source>
</evidence>
<dbReference type="InterPro" id="IPR029052">
    <property type="entry name" value="Metallo-depent_PP-like"/>
</dbReference>
<dbReference type="GO" id="GO:0016787">
    <property type="term" value="F:hydrolase activity"/>
    <property type="evidence" value="ECO:0007669"/>
    <property type="project" value="InterPro"/>
</dbReference>